<feature type="domain" description="Cdc37 N-terminal" evidence="7">
    <location>
        <begin position="1"/>
        <end position="199"/>
    </location>
</feature>
<dbReference type="PANTHER" id="PTHR12800">
    <property type="entry name" value="CDC37-RELATED"/>
    <property type="match status" value="1"/>
</dbReference>
<feature type="domain" description="Cdc37 Hsp90 binding" evidence="6">
    <location>
        <begin position="202"/>
        <end position="373"/>
    </location>
</feature>
<keyword evidence="3" id="KW-0963">Cytoplasm</keyword>
<dbReference type="GO" id="GO:0019901">
    <property type="term" value="F:protein kinase binding"/>
    <property type="evidence" value="ECO:0007669"/>
    <property type="project" value="InterPro"/>
</dbReference>
<dbReference type="PANTHER" id="PTHR12800:SF4">
    <property type="entry name" value="HSP90 CO-CHAPERONE CDC37"/>
    <property type="match status" value="1"/>
</dbReference>
<evidence type="ECO:0000259" key="6">
    <source>
        <dbReference type="SMART" id="SM01070"/>
    </source>
</evidence>
<keyword evidence="4" id="KW-0175">Coiled coil</keyword>
<comment type="caution">
    <text evidence="8">The sequence shown here is derived from an EMBL/GenBank/DDBJ whole genome shotgun (WGS) entry which is preliminary data.</text>
</comment>
<dbReference type="SMART" id="SM01070">
    <property type="entry name" value="CDC37_M"/>
    <property type="match status" value="1"/>
</dbReference>
<dbReference type="GO" id="GO:0016301">
    <property type="term" value="F:kinase activity"/>
    <property type="evidence" value="ECO:0007669"/>
    <property type="project" value="UniProtKB-KW"/>
</dbReference>
<comment type="subcellular location">
    <subcellularLocation>
        <location evidence="1">Cytoplasm</location>
    </subcellularLocation>
</comment>
<dbReference type="GO" id="GO:0005737">
    <property type="term" value="C:cytoplasm"/>
    <property type="evidence" value="ECO:0007669"/>
    <property type="project" value="UniProtKB-SubCell"/>
</dbReference>
<keyword evidence="8" id="KW-0418">Kinase</keyword>
<dbReference type="GO" id="GO:0031072">
    <property type="term" value="F:heat shock protein binding"/>
    <property type="evidence" value="ECO:0007669"/>
    <property type="project" value="TreeGrafter"/>
</dbReference>
<evidence type="ECO:0000313" key="8">
    <source>
        <dbReference type="EMBL" id="KAK4044338.1"/>
    </source>
</evidence>
<feature type="compositionally biased region" description="Polar residues" evidence="5">
    <location>
        <begin position="229"/>
        <end position="240"/>
    </location>
</feature>
<accession>A0AAN6PQX6</accession>
<evidence type="ECO:0000256" key="2">
    <source>
        <dbReference type="ARBA" id="ARBA00006222"/>
    </source>
</evidence>
<dbReference type="GO" id="GO:0006457">
    <property type="term" value="P:protein folding"/>
    <property type="evidence" value="ECO:0007669"/>
    <property type="project" value="TreeGrafter"/>
</dbReference>
<dbReference type="GO" id="GO:0051082">
    <property type="term" value="F:unfolded protein binding"/>
    <property type="evidence" value="ECO:0007669"/>
    <property type="project" value="TreeGrafter"/>
</dbReference>
<organism evidence="8 9">
    <name type="scientific">Parachaetomium inaequale</name>
    <dbReference type="NCBI Taxonomy" id="2588326"/>
    <lineage>
        <taxon>Eukaryota</taxon>
        <taxon>Fungi</taxon>
        <taxon>Dikarya</taxon>
        <taxon>Ascomycota</taxon>
        <taxon>Pezizomycotina</taxon>
        <taxon>Sordariomycetes</taxon>
        <taxon>Sordariomycetidae</taxon>
        <taxon>Sordariales</taxon>
        <taxon>Chaetomiaceae</taxon>
        <taxon>Parachaetomium</taxon>
    </lineage>
</organism>
<dbReference type="SMART" id="SM01071">
    <property type="entry name" value="CDC37_N"/>
    <property type="match status" value="1"/>
</dbReference>
<evidence type="ECO:0000256" key="4">
    <source>
        <dbReference type="SAM" id="Coils"/>
    </source>
</evidence>
<evidence type="ECO:0000256" key="5">
    <source>
        <dbReference type="SAM" id="MobiDB-lite"/>
    </source>
</evidence>
<dbReference type="Proteomes" id="UP001303115">
    <property type="component" value="Unassembled WGS sequence"/>
</dbReference>
<evidence type="ECO:0000256" key="1">
    <source>
        <dbReference type="ARBA" id="ARBA00004496"/>
    </source>
</evidence>
<dbReference type="GO" id="GO:0050821">
    <property type="term" value="P:protein stabilization"/>
    <property type="evidence" value="ECO:0007669"/>
    <property type="project" value="TreeGrafter"/>
</dbReference>
<dbReference type="AlphaFoldDB" id="A0AAN6PQX6"/>
<name>A0AAN6PQX6_9PEZI</name>
<feature type="region of interest" description="Disordered" evidence="5">
    <location>
        <begin position="192"/>
        <end position="247"/>
    </location>
</feature>
<feature type="coiled-coil region" evidence="4">
    <location>
        <begin position="155"/>
        <end position="182"/>
    </location>
</feature>
<keyword evidence="9" id="KW-1185">Reference proteome</keyword>
<dbReference type="InterPro" id="IPR013855">
    <property type="entry name" value="Cdc37_N_dom"/>
</dbReference>
<dbReference type="SUPFAM" id="SSF101391">
    <property type="entry name" value="Hsp90 co-chaperone CDC37"/>
    <property type="match status" value="1"/>
</dbReference>
<dbReference type="Pfam" id="PF03234">
    <property type="entry name" value="CDC37_N"/>
    <property type="match status" value="1"/>
</dbReference>
<sequence length="420" mass="47265">MVDYRKWDALELSDDSDIEVHPNVDKRSFIRAKQSQIHMERQQRKLQAELYKHERVINEALLQRLSGLLSAVNSQLQQSTSIHVGPADVAFRAVMEMSLGNPGEDIPPPRPEGLAGEDLPPLPSYSKMMMVVLDEVNKRLDESRVEQDERHEAFVEQLGEQLRTIQDRQAELTNKLNELDQQDSRKITSENYHVGFDSSHVNKAKTKPSDSSEAKTDIELLNSGRKPESLNSNETPSNPKGSEDQIRASPAAKTFAQINPSDYRASHEYLLSHPEILQQPSESDGLLLEAYYALLEDHQDDARARQYVHQARLLQYCRELLGSTRGRDGMTRFFGYMATPGHQGREVFDREVAETVDKIRGMAERDAKLDREGGSGGVVERAVLKVPFPSSKDKEAKKASGGRGFAPEMRAVLGAGCWTW</sequence>
<comment type="similarity">
    <text evidence="2">Belongs to the CDC37 family.</text>
</comment>
<keyword evidence="8" id="KW-0808">Transferase</keyword>
<evidence type="ECO:0000259" key="7">
    <source>
        <dbReference type="SMART" id="SM01071"/>
    </source>
</evidence>
<protein>
    <submittedName>
        <fullName evidence="8">Cdc37 N terminal kinase binding-domain-containing protein</fullName>
    </submittedName>
</protein>
<dbReference type="EMBL" id="MU854319">
    <property type="protein sequence ID" value="KAK4044338.1"/>
    <property type="molecule type" value="Genomic_DNA"/>
</dbReference>
<proteinExistence type="inferred from homology"/>
<dbReference type="Gene3D" id="1.20.58.610">
    <property type="entry name" value="Cdc37, Hsp90 binding domain"/>
    <property type="match status" value="1"/>
</dbReference>
<gene>
    <name evidence="8" type="ORF">C8A01DRAFT_42778</name>
</gene>
<dbReference type="InterPro" id="IPR013874">
    <property type="entry name" value="Cdc37_Hsp90-bd"/>
</dbReference>
<evidence type="ECO:0000256" key="3">
    <source>
        <dbReference type="ARBA" id="ARBA00022490"/>
    </source>
</evidence>
<reference evidence="9" key="1">
    <citation type="journal article" date="2023" name="Mol. Phylogenet. Evol.">
        <title>Genome-scale phylogeny and comparative genomics of the fungal order Sordariales.</title>
        <authorList>
            <person name="Hensen N."/>
            <person name="Bonometti L."/>
            <person name="Westerberg I."/>
            <person name="Brannstrom I.O."/>
            <person name="Guillou S."/>
            <person name="Cros-Aarteil S."/>
            <person name="Calhoun S."/>
            <person name="Haridas S."/>
            <person name="Kuo A."/>
            <person name="Mondo S."/>
            <person name="Pangilinan J."/>
            <person name="Riley R."/>
            <person name="LaButti K."/>
            <person name="Andreopoulos B."/>
            <person name="Lipzen A."/>
            <person name="Chen C."/>
            <person name="Yan M."/>
            <person name="Daum C."/>
            <person name="Ng V."/>
            <person name="Clum A."/>
            <person name="Steindorff A."/>
            <person name="Ohm R.A."/>
            <person name="Martin F."/>
            <person name="Silar P."/>
            <person name="Natvig D.O."/>
            <person name="Lalanne C."/>
            <person name="Gautier V."/>
            <person name="Ament-Velasquez S.L."/>
            <person name="Kruys A."/>
            <person name="Hutchinson M.I."/>
            <person name="Powell A.J."/>
            <person name="Barry K."/>
            <person name="Miller A.N."/>
            <person name="Grigoriev I.V."/>
            <person name="Debuchy R."/>
            <person name="Gladieux P."/>
            <person name="Hiltunen Thoren M."/>
            <person name="Johannesson H."/>
        </authorList>
    </citation>
    <scope>NUCLEOTIDE SEQUENCE [LARGE SCALE GENOMIC DNA]</scope>
    <source>
        <strain evidence="9">CBS 284.82</strain>
    </source>
</reference>
<feature type="compositionally biased region" description="Basic and acidic residues" evidence="5">
    <location>
        <begin position="207"/>
        <end position="218"/>
    </location>
</feature>
<dbReference type="InterPro" id="IPR038189">
    <property type="entry name" value="Cdc37_Hsp90-bd_sf"/>
</dbReference>
<dbReference type="Pfam" id="PF08565">
    <property type="entry name" value="CDC37_M"/>
    <property type="match status" value="1"/>
</dbReference>
<dbReference type="InterPro" id="IPR004918">
    <property type="entry name" value="Cdc37"/>
</dbReference>
<dbReference type="GO" id="GO:0051087">
    <property type="term" value="F:protein-folding chaperone binding"/>
    <property type="evidence" value="ECO:0007669"/>
    <property type="project" value="TreeGrafter"/>
</dbReference>
<evidence type="ECO:0000313" key="9">
    <source>
        <dbReference type="Proteomes" id="UP001303115"/>
    </source>
</evidence>